<name>A0A316WRX4_9FLAO</name>
<feature type="chain" id="PRO_5016326875" evidence="1">
    <location>
        <begin position="22"/>
        <end position="171"/>
    </location>
</feature>
<protein>
    <submittedName>
        <fullName evidence="2">Uncharacterized protein</fullName>
    </submittedName>
</protein>
<evidence type="ECO:0000256" key="1">
    <source>
        <dbReference type="SAM" id="SignalP"/>
    </source>
</evidence>
<gene>
    <name evidence="2" type="ORF">C1634_005215</name>
</gene>
<comment type="caution">
    <text evidence="2">The sequence shown here is derived from an EMBL/GenBank/DDBJ whole genome shotgun (WGS) entry which is preliminary data.</text>
</comment>
<accession>A0A316WRX4</accession>
<keyword evidence="1" id="KW-0732">Signal</keyword>
<sequence length="171" mass="18157">MKNIRNISIAAALIAFNSVFAQIAIGKQTIDGNSTVLDFDNVAGNTKGLILPATSGLPTGTLVNGTLIFDVTDNKVKVYENDTWKSWSDAGNSSAVIVNNSAESGKGVIMGEAVSSADGVLVLESQDKAMILPKVATPHLNVKNPYPGMICYDTTSKTLAIFDGSVWNYWK</sequence>
<dbReference type="Proteomes" id="UP000236413">
    <property type="component" value="Unassembled WGS sequence"/>
</dbReference>
<organism evidence="2 3">
    <name type="scientific">Chryseobacterium viscerum</name>
    <dbReference type="NCBI Taxonomy" id="1037377"/>
    <lineage>
        <taxon>Bacteria</taxon>
        <taxon>Pseudomonadati</taxon>
        <taxon>Bacteroidota</taxon>
        <taxon>Flavobacteriia</taxon>
        <taxon>Flavobacteriales</taxon>
        <taxon>Weeksellaceae</taxon>
        <taxon>Chryseobacterium group</taxon>
        <taxon>Chryseobacterium</taxon>
    </lineage>
</organism>
<dbReference type="EMBL" id="PPEG02000002">
    <property type="protein sequence ID" value="PWN63997.1"/>
    <property type="molecule type" value="Genomic_DNA"/>
</dbReference>
<feature type="signal peptide" evidence="1">
    <location>
        <begin position="1"/>
        <end position="21"/>
    </location>
</feature>
<evidence type="ECO:0000313" key="2">
    <source>
        <dbReference type="EMBL" id="PWN63997.1"/>
    </source>
</evidence>
<reference evidence="2 3" key="1">
    <citation type="submission" date="2018-04" db="EMBL/GenBank/DDBJ databases">
        <title>Chryseobacterium oncorhynchi 701B-08T from rainbow trout, and Chryseobacterium viscerum 687B-08T from diseased fish.</title>
        <authorList>
            <person name="Jeong J.-J."/>
            <person name="Lee Y.J."/>
            <person name="Pathiraja D."/>
            <person name="Park B."/>
            <person name="Choi I.-G."/>
            <person name="Kim K.D."/>
        </authorList>
    </citation>
    <scope>NUCLEOTIDE SEQUENCE [LARGE SCALE GENOMIC DNA]</scope>
    <source>
        <strain evidence="2 3">687B-08</strain>
    </source>
</reference>
<proteinExistence type="predicted"/>
<evidence type="ECO:0000313" key="3">
    <source>
        <dbReference type="Proteomes" id="UP000236413"/>
    </source>
</evidence>
<dbReference type="AlphaFoldDB" id="A0A316WRX4"/>
<dbReference type="RefSeq" id="WP_103234179.1">
    <property type="nucleotide sequence ID" value="NZ_PPEG02000002.1"/>
</dbReference>